<gene>
    <name evidence="1" type="ORF">B0T17DRAFT_133857</name>
</gene>
<accession>A0AA39TQP2</accession>
<proteinExistence type="predicted"/>
<protein>
    <submittedName>
        <fullName evidence="1">Uncharacterized protein</fullName>
    </submittedName>
</protein>
<keyword evidence="2" id="KW-1185">Reference proteome</keyword>
<dbReference type="EMBL" id="JAULSR010000013">
    <property type="protein sequence ID" value="KAK0609557.1"/>
    <property type="molecule type" value="Genomic_DNA"/>
</dbReference>
<name>A0AA39TQP2_9PEZI</name>
<sequence length="78" mass="8529">MGQLGKRQDARTCGYTSGSADSALTCYSASRCYTDDINLAIQCCPTTSYYSCNVATVCLDRSEYVTRTRSVSSGTAWW</sequence>
<dbReference type="AlphaFoldDB" id="A0AA39TQP2"/>
<comment type="caution">
    <text evidence="1">The sequence shown here is derived from an EMBL/GenBank/DDBJ whole genome shotgun (WGS) entry which is preliminary data.</text>
</comment>
<evidence type="ECO:0000313" key="2">
    <source>
        <dbReference type="Proteomes" id="UP001174934"/>
    </source>
</evidence>
<reference evidence="1" key="1">
    <citation type="submission" date="2023-06" db="EMBL/GenBank/DDBJ databases">
        <title>Genome-scale phylogeny and comparative genomics of the fungal order Sordariales.</title>
        <authorList>
            <consortium name="Lawrence Berkeley National Laboratory"/>
            <person name="Hensen N."/>
            <person name="Bonometti L."/>
            <person name="Westerberg I."/>
            <person name="Brannstrom I.O."/>
            <person name="Guillou S."/>
            <person name="Cros-Aarteil S."/>
            <person name="Calhoun S."/>
            <person name="Haridas S."/>
            <person name="Kuo A."/>
            <person name="Mondo S."/>
            <person name="Pangilinan J."/>
            <person name="Riley R."/>
            <person name="LaButti K."/>
            <person name="Andreopoulos B."/>
            <person name="Lipzen A."/>
            <person name="Chen C."/>
            <person name="Yanf M."/>
            <person name="Daum C."/>
            <person name="Ng V."/>
            <person name="Clum A."/>
            <person name="Steindorff A."/>
            <person name="Ohm R."/>
            <person name="Martin F."/>
            <person name="Silar P."/>
            <person name="Natvig D."/>
            <person name="Lalanne C."/>
            <person name="Gautier V."/>
            <person name="Ament-velasquez S.L."/>
            <person name="Kruys A."/>
            <person name="Hutchinson M.I."/>
            <person name="Powell A.J."/>
            <person name="Barry K."/>
            <person name="Miller A.N."/>
            <person name="Grigoriev I.V."/>
            <person name="Debuchy R."/>
            <person name="Gladieux P."/>
            <person name="Thoren M.H."/>
            <person name="Johannesson H."/>
        </authorList>
    </citation>
    <scope>NUCLEOTIDE SEQUENCE</scope>
    <source>
        <strain evidence="1">SMH3391-2</strain>
    </source>
</reference>
<dbReference type="Proteomes" id="UP001174934">
    <property type="component" value="Unassembled WGS sequence"/>
</dbReference>
<evidence type="ECO:0000313" key="1">
    <source>
        <dbReference type="EMBL" id="KAK0609557.1"/>
    </source>
</evidence>
<organism evidence="1 2">
    <name type="scientific">Bombardia bombarda</name>
    <dbReference type="NCBI Taxonomy" id="252184"/>
    <lineage>
        <taxon>Eukaryota</taxon>
        <taxon>Fungi</taxon>
        <taxon>Dikarya</taxon>
        <taxon>Ascomycota</taxon>
        <taxon>Pezizomycotina</taxon>
        <taxon>Sordariomycetes</taxon>
        <taxon>Sordariomycetidae</taxon>
        <taxon>Sordariales</taxon>
        <taxon>Lasiosphaeriaceae</taxon>
        <taxon>Bombardia</taxon>
    </lineage>
</organism>